<organism evidence="1 2">
    <name type="scientific">Streptomyces vastus</name>
    <dbReference type="NCBI Taxonomy" id="285451"/>
    <lineage>
        <taxon>Bacteria</taxon>
        <taxon>Bacillati</taxon>
        <taxon>Actinomycetota</taxon>
        <taxon>Actinomycetes</taxon>
        <taxon>Kitasatosporales</taxon>
        <taxon>Streptomycetaceae</taxon>
        <taxon>Streptomyces</taxon>
    </lineage>
</organism>
<evidence type="ECO:0000313" key="2">
    <source>
        <dbReference type="Proteomes" id="UP001500151"/>
    </source>
</evidence>
<dbReference type="EMBL" id="BAAASJ010000027">
    <property type="protein sequence ID" value="GAA2632599.1"/>
    <property type="molecule type" value="Genomic_DNA"/>
</dbReference>
<sequence length="231" mass="22956">MRRAAAASTAGARSSRARVINEIPSRVALRGGAWYVRCVTGCGVGAARSGCFGFWLGVPAAFEGCGRAGTGSAACGAVTLGGEGVGVGEVGVGDGALGGEGSGRGVGGGGAGGVAGGLSHGRFHTRLNCSWGAVRAVTATYECGQASHPTVTREWLPSVSTIERHPGAGHAVTSTRTPWGGELSVSAVSARTAPLVNATEPSTTTAATLTRVSPLRADVIPHSVMSSRLCR</sequence>
<protein>
    <submittedName>
        <fullName evidence="1">Uncharacterized protein</fullName>
    </submittedName>
</protein>
<dbReference type="Proteomes" id="UP001500151">
    <property type="component" value="Unassembled WGS sequence"/>
</dbReference>
<proteinExistence type="predicted"/>
<accession>A0ABP6D5B0</accession>
<gene>
    <name evidence="1" type="ORF">GCM10010307_26140</name>
</gene>
<comment type="caution">
    <text evidence="1">The sequence shown here is derived from an EMBL/GenBank/DDBJ whole genome shotgun (WGS) entry which is preliminary data.</text>
</comment>
<keyword evidence="2" id="KW-1185">Reference proteome</keyword>
<evidence type="ECO:0000313" key="1">
    <source>
        <dbReference type="EMBL" id="GAA2632599.1"/>
    </source>
</evidence>
<name>A0ABP6D5B0_9ACTN</name>
<reference evidence="2" key="1">
    <citation type="journal article" date="2019" name="Int. J. Syst. Evol. Microbiol.">
        <title>The Global Catalogue of Microorganisms (GCM) 10K type strain sequencing project: providing services to taxonomists for standard genome sequencing and annotation.</title>
        <authorList>
            <consortium name="The Broad Institute Genomics Platform"/>
            <consortium name="The Broad Institute Genome Sequencing Center for Infectious Disease"/>
            <person name="Wu L."/>
            <person name="Ma J."/>
        </authorList>
    </citation>
    <scope>NUCLEOTIDE SEQUENCE [LARGE SCALE GENOMIC DNA]</scope>
    <source>
        <strain evidence="2">JCM 4524</strain>
    </source>
</reference>